<accession>A0AAX3Y1U2</accession>
<evidence type="ECO:0000313" key="1">
    <source>
        <dbReference type="EMBL" id="WJJ57931.1"/>
    </source>
</evidence>
<protein>
    <submittedName>
        <fullName evidence="1">Uncharacterized protein</fullName>
    </submittedName>
</protein>
<evidence type="ECO:0000313" key="2">
    <source>
        <dbReference type="Proteomes" id="UP001431528"/>
    </source>
</evidence>
<sequence length="94" mass="11101">MKKDIKKQITLEIAENLVEQCSDWGLEVNRFIGSLADEFTIDNSQEKIKFGRIVRKYAIIEEVYLNEWSSDLIITYTDNEEKYNDFIAMQEEAE</sequence>
<proteinExistence type="predicted"/>
<dbReference type="EMBL" id="OQ448193">
    <property type="protein sequence ID" value="WJJ57931.1"/>
    <property type="molecule type" value="Genomic_DNA"/>
</dbReference>
<reference evidence="1" key="1">
    <citation type="journal article" date="2023" name="Front. Cell. Infect. Microbiol.">
        <title>Isolation and in vitro characterization of novel S. epidermidis phages for therapeutic applications.</title>
        <authorList>
            <person name="Strancar V."/>
            <person name="Marusic M."/>
            <person name="Tusar J."/>
            <person name="Pracek N."/>
            <person name="Kolenc M."/>
            <person name="Suster K."/>
            <person name="Horvat S."/>
            <person name="Janez N."/>
            <person name="Peterka M."/>
        </authorList>
    </citation>
    <scope>NUCLEOTIDE SEQUENCE</scope>
</reference>
<dbReference type="Proteomes" id="UP001431528">
    <property type="component" value="Segment"/>
</dbReference>
<organism evidence="1 2">
    <name type="scientific">Staphylococcus phage 80A</name>
    <dbReference type="NCBI Taxonomy" id="3038195"/>
    <lineage>
        <taxon>Viruses</taxon>
        <taxon>Duplodnaviria</taxon>
        <taxon>Heunggongvirae</taxon>
        <taxon>Uroviricota</taxon>
        <taxon>Caudoviricetes</taxon>
        <taxon>Herelleviridae</taxon>
        <taxon>Twortvirinae</taxon>
        <taxon>Sepunavirus</taxon>
    </lineage>
</organism>
<gene>
    <name evidence="1" type="ORF">80A_00152</name>
</gene>
<name>A0AAX3Y1U2_9CAUD</name>